<dbReference type="AlphaFoldDB" id="A0A501WPA9"/>
<proteinExistence type="predicted"/>
<keyword evidence="4" id="KW-1185">Reference proteome</keyword>
<dbReference type="EMBL" id="VFRP01000012">
    <property type="protein sequence ID" value="TPE49964.1"/>
    <property type="molecule type" value="Genomic_DNA"/>
</dbReference>
<evidence type="ECO:0000259" key="2">
    <source>
        <dbReference type="SMART" id="SM00943"/>
    </source>
</evidence>
<feature type="compositionally biased region" description="Basic and acidic residues" evidence="1">
    <location>
        <begin position="134"/>
        <end position="148"/>
    </location>
</feature>
<evidence type="ECO:0000313" key="4">
    <source>
        <dbReference type="Proteomes" id="UP000319255"/>
    </source>
</evidence>
<dbReference type="Proteomes" id="UP000319255">
    <property type="component" value="Unassembled WGS sequence"/>
</dbReference>
<dbReference type="OrthoDB" id="1496333at2"/>
<dbReference type="SUPFAM" id="SSF56747">
    <property type="entry name" value="Prim-pol domain"/>
    <property type="match status" value="1"/>
</dbReference>
<feature type="compositionally biased region" description="Low complexity" evidence="1">
    <location>
        <begin position="123"/>
        <end position="132"/>
    </location>
</feature>
<name>A0A501WPA9_9RHOB</name>
<dbReference type="Pfam" id="PF09250">
    <property type="entry name" value="Prim-Pol"/>
    <property type="match status" value="1"/>
</dbReference>
<reference evidence="3 4" key="1">
    <citation type="submission" date="2019-06" db="EMBL/GenBank/DDBJ databases">
        <title>A novel bacterium of genus Amaricoccus, isolated from marine sediment.</title>
        <authorList>
            <person name="Huang H."/>
            <person name="Mo K."/>
            <person name="Hu Y."/>
        </authorList>
    </citation>
    <scope>NUCLEOTIDE SEQUENCE [LARGE SCALE GENOMIC DNA]</scope>
    <source>
        <strain evidence="3 4">HB172011</strain>
    </source>
</reference>
<evidence type="ECO:0000313" key="3">
    <source>
        <dbReference type="EMBL" id="TPE49964.1"/>
    </source>
</evidence>
<feature type="domain" description="DNA primase/polymerase bifunctional N-terminal" evidence="2">
    <location>
        <begin position="1"/>
        <end position="134"/>
    </location>
</feature>
<accession>A0A501WPA9</accession>
<dbReference type="InterPro" id="IPR015330">
    <property type="entry name" value="DNA_primase/pol_bifunc_N"/>
</dbReference>
<protein>
    <submittedName>
        <fullName evidence="3">Bifunctional DNA primase/polymerase</fullName>
    </submittedName>
</protein>
<feature type="compositionally biased region" description="Low complexity" evidence="1">
    <location>
        <begin position="177"/>
        <end position="186"/>
    </location>
</feature>
<dbReference type="RefSeq" id="WP_140454663.1">
    <property type="nucleotide sequence ID" value="NZ_VFRP01000012.1"/>
</dbReference>
<feature type="region of interest" description="Disordered" evidence="1">
    <location>
        <begin position="123"/>
        <end position="196"/>
    </location>
</feature>
<dbReference type="SMART" id="SM00943">
    <property type="entry name" value="Prim-Pol"/>
    <property type="match status" value="1"/>
</dbReference>
<sequence>MLPDQGTDDRNGYKDATTCPHAIEQWAATLDDPQIGVACAASGLVVVDIDDVEAWRQFLSDHGLPVPETARVITPSGGMHFCFRAGPGARYGGKLCVGVGYVLAPFGRLVEASGMRRYLPVGPGERPAGRRAGLARDDRRPPWHEPCRAHGRPIPDLAEGGRRRVNDMGPTVFRACAKPAGGAPSARPRPRRRYKT</sequence>
<comment type="caution">
    <text evidence="3">The sequence shown here is derived from an EMBL/GenBank/DDBJ whole genome shotgun (WGS) entry which is preliminary data.</text>
</comment>
<gene>
    <name evidence="3" type="ORF">FJM51_13300</name>
</gene>
<organism evidence="3 4">
    <name type="scientific">Amaricoccus solimangrovi</name>
    <dbReference type="NCBI Taxonomy" id="2589815"/>
    <lineage>
        <taxon>Bacteria</taxon>
        <taxon>Pseudomonadati</taxon>
        <taxon>Pseudomonadota</taxon>
        <taxon>Alphaproteobacteria</taxon>
        <taxon>Rhodobacterales</taxon>
        <taxon>Paracoccaceae</taxon>
        <taxon>Amaricoccus</taxon>
    </lineage>
</organism>
<evidence type="ECO:0000256" key="1">
    <source>
        <dbReference type="SAM" id="MobiDB-lite"/>
    </source>
</evidence>